<accession>A0A8H7EXR4</accession>
<evidence type="ECO:0008006" key="4">
    <source>
        <dbReference type="Google" id="ProtNLM"/>
    </source>
</evidence>
<evidence type="ECO:0000313" key="3">
    <source>
        <dbReference type="Proteomes" id="UP000629468"/>
    </source>
</evidence>
<dbReference type="InterPro" id="IPR011009">
    <property type="entry name" value="Kinase-like_dom_sf"/>
</dbReference>
<comment type="caution">
    <text evidence="2">The sequence shown here is derived from an EMBL/GenBank/DDBJ whole genome shotgun (WGS) entry which is preliminary data.</text>
</comment>
<feature type="compositionally biased region" description="Basic and acidic residues" evidence="1">
    <location>
        <begin position="283"/>
        <end position="305"/>
    </location>
</feature>
<name>A0A8H7EXR4_AGABI</name>
<dbReference type="AlphaFoldDB" id="A0A8H7EXR4"/>
<protein>
    <recommendedName>
        <fullName evidence="4">Aminoglycoside phosphotransferase domain-containing protein</fullName>
    </recommendedName>
</protein>
<evidence type="ECO:0000313" key="2">
    <source>
        <dbReference type="EMBL" id="KAF7761890.1"/>
    </source>
</evidence>
<dbReference type="Proteomes" id="UP000629468">
    <property type="component" value="Unassembled WGS sequence"/>
</dbReference>
<dbReference type="SUPFAM" id="SSF56112">
    <property type="entry name" value="Protein kinase-like (PK-like)"/>
    <property type="match status" value="1"/>
</dbReference>
<reference evidence="2 3" key="1">
    <citation type="journal article" name="Sci. Rep.">
        <title>Telomere-to-telomere assembled and centromere annotated genomes of the two main subspecies of the button mushroom Agaricus bisporus reveal especially polymorphic chromosome ends.</title>
        <authorList>
            <person name="Sonnenberg A.S.M."/>
            <person name="Sedaghat-Telgerd N."/>
            <person name="Lavrijssen B."/>
            <person name="Ohm R.A."/>
            <person name="Hendrickx P.M."/>
            <person name="Scholtmeijer K."/>
            <person name="Baars J.J.P."/>
            <person name="van Peer A."/>
        </authorList>
    </citation>
    <scope>NUCLEOTIDE SEQUENCE [LARGE SCALE GENOMIC DNA]</scope>
    <source>
        <strain evidence="2 3">H119_p4</strain>
    </source>
</reference>
<evidence type="ECO:0000256" key="1">
    <source>
        <dbReference type="SAM" id="MobiDB-lite"/>
    </source>
</evidence>
<proteinExistence type="predicted"/>
<dbReference type="EMBL" id="JABXXO010000013">
    <property type="protein sequence ID" value="KAF7761890.1"/>
    <property type="molecule type" value="Genomic_DNA"/>
</dbReference>
<sequence>MPSTPLDIALEDIIVEACAKHLLKFSLHLDDYRLCLVVNGFFVKFNNYFDIYPEYETLKYISRCAKNNINAPHVPEIVHFFHRQDLCWAYLVMENINLMSPPEDFSQRVAKAIQWLHDCPVPPDGARIGPVGSGRARHRLSWEFEAPLEFSSIQALERFLNRAIERLPPRGRSSTAPISISHERLVFMQSDMDESNFGVDDEGRTCLFDFTTVGLLPESFASYTMSLTPFAQAVAQYLGWSPSPNQRSMCRVASILVMSSGPLGLDKDGNPVPHRRRPTQASHMKDSSEEQLMTERKDSSTEKPAQDQAVIS</sequence>
<organism evidence="2 3">
    <name type="scientific">Agaricus bisporus var. burnettii</name>
    <dbReference type="NCBI Taxonomy" id="192524"/>
    <lineage>
        <taxon>Eukaryota</taxon>
        <taxon>Fungi</taxon>
        <taxon>Dikarya</taxon>
        <taxon>Basidiomycota</taxon>
        <taxon>Agaricomycotina</taxon>
        <taxon>Agaricomycetes</taxon>
        <taxon>Agaricomycetidae</taxon>
        <taxon>Agaricales</taxon>
        <taxon>Agaricineae</taxon>
        <taxon>Agaricaceae</taxon>
        <taxon>Agaricus</taxon>
    </lineage>
</organism>
<gene>
    <name evidence="2" type="ORF">Agabi119p4_9882</name>
</gene>
<feature type="region of interest" description="Disordered" evidence="1">
    <location>
        <begin position="263"/>
        <end position="312"/>
    </location>
</feature>